<protein>
    <submittedName>
        <fullName evidence="1">Uncharacterized protein</fullName>
    </submittedName>
</protein>
<evidence type="ECO:0000313" key="1">
    <source>
        <dbReference type="EMBL" id="KAG6503080.1"/>
    </source>
</evidence>
<dbReference type="Pfam" id="PF07028">
    <property type="entry name" value="DUF1319"/>
    <property type="match status" value="1"/>
</dbReference>
<dbReference type="AlphaFoldDB" id="A0A8J5L725"/>
<name>A0A8J5L725_ZINOF</name>
<dbReference type="InterPro" id="IPR010746">
    <property type="entry name" value="CYMV_Orf1"/>
</dbReference>
<comment type="caution">
    <text evidence="1">The sequence shown here is derived from an EMBL/GenBank/DDBJ whole genome shotgun (WGS) entry which is preliminary data.</text>
</comment>
<reference evidence="1 2" key="1">
    <citation type="submission" date="2020-08" db="EMBL/GenBank/DDBJ databases">
        <title>Plant Genome Project.</title>
        <authorList>
            <person name="Zhang R.-G."/>
        </authorList>
    </citation>
    <scope>NUCLEOTIDE SEQUENCE [LARGE SCALE GENOMIC DNA]</scope>
    <source>
        <tissue evidence="1">Rhizome</tissue>
    </source>
</reference>
<evidence type="ECO:0000313" key="2">
    <source>
        <dbReference type="Proteomes" id="UP000734854"/>
    </source>
</evidence>
<dbReference type="Proteomes" id="UP000734854">
    <property type="component" value="Unassembled WGS sequence"/>
</dbReference>
<keyword evidence="2" id="KW-1185">Reference proteome</keyword>
<proteinExistence type="predicted"/>
<accession>A0A8J5L725</accession>
<gene>
    <name evidence="1" type="ORF">ZIOFF_035369</name>
</gene>
<sequence>MWQDLEKEVSQLKIALKNLTIVYTENRPLTKQEVKELVAEMTKQPKLVEKEVLRLIEELNKKLERHVFLQGCGQSHTEQIESPVVGFVKPSEFQGLVSGNSAIIKQNNMQLQLLVQIAEDLKDIKADLKTLIEQTKGGVQSTSISDDLIDKLKNLSLRPAENPREGRDKLRVFKDPYKILKEEQENLKN</sequence>
<dbReference type="EMBL" id="JACMSC010000010">
    <property type="protein sequence ID" value="KAG6503080.1"/>
    <property type="molecule type" value="Genomic_DNA"/>
</dbReference>
<organism evidence="1 2">
    <name type="scientific">Zingiber officinale</name>
    <name type="common">Ginger</name>
    <name type="synonym">Amomum zingiber</name>
    <dbReference type="NCBI Taxonomy" id="94328"/>
    <lineage>
        <taxon>Eukaryota</taxon>
        <taxon>Viridiplantae</taxon>
        <taxon>Streptophyta</taxon>
        <taxon>Embryophyta</taxon>
        <taxon>Tracheophyta</taxon>
        <taxon>Spermatophyta</taxon>
        <taxon>Magnoliopsida</taxon>
        <taxon>Liliopsida</taxon>
        <taxon>Zingiberales</taxon>
        <taxon>Zingiberaceae</taxon>
        <taxon>Zingiber</taxon>
    </lineage>
</organism>